<dbReference type="InterPro" id="IPR036412">
    <property type="entry name" value="HAD-like_sf"/>
</dbReference>
<organism evidence="2 3">
    <name type="scientific">Sphagnum troendelagicum</name>
    <dbReference type="NCBI Taxonomy" id="128251"/>
    <lineage>
        <taxon>Eukaryota</taxon>
        <taxon>Viridiplantae</taxon>
        <taxon>Streptophyta</taxon>
        <taxon>Embryophyta</taxon>
        <taxon>Bryophyta</taxon>
        <taxon>Sphagnophytina</taxon>
        <taxon>Sphagnopsida</taxon>
        <taxon>Sphagnales</taxon>
        <taxon>Sphagnaceae</taxon>
        <taxon>Sphagnum</taxon>
    </lineage>
</organism>
<dbReference type="InterPro" id="IPR006439">
    <property type="entry name" value="HAD-SF_hydro_IA"/>
</dbReference>
<evidence type="ECO:0000313" key="3">
    <source>
        <dbReference type="Proteomes" id="UP001497512"/>
    </source>
</evidence>
<sequence length="415" mass="46301">MANMGLVFRGQPTAIDLCSGAVSVHTVISTSKNSNMGLASSPPPFVNGQPVIPICPVLQARNLSICVRTISSSTTLQSSFNPCIDSLRSSPRSARKQRVEHGLTARGFSMEITEEAHNMPFEKNRRSLEVSYFTESSPSPAPESSQNKADDVSLHNPLLRLQRMGCGWLGVVLEWEGVIVEDDSDLERKAWAALAEEEGKRPPPTFILQRVEGMKNEQAIAEVLCWTRDHRQMKRLALRKEELYEEMQGGMYRVRPGSREFVETLKKYSIPVAMASTRPRRYLERAIEAVGMEGFFNVVLAAEDVYRGKPDPEMFLYAAEQLGFISERCIVFGNSNSSVEAAHDCCMKCVAVAGKHPVYELGAADLVVRQLDDLSMVDLKNLADLDSPEFQTPEPEPEMEVEEEMPLPRVATMDW</sequence>
<dbReference type="EMBL" id="OZ019910">
    <property type="protein sequence ID" value="CAK9211627.1"/>
    <property type="molecule type" value="Genomic_DNA"/>
</dbReference>
<evidence type="ECO:0000256" key="1">
    <source>
        <dbReference type="SAM" id="MobiDB-lite"/>
    </source>
</evidence>
<dbReference type="PANTHER" id="PTHR47108:SF1">
    <property type="entry name" value="5-AMINO-6-(5-PHOSPHO-D-RIBITYLAMINO)URACIL PHOSPHATASE, CHLOROPLASTIC"/>
    <property type="match status" value="1"/>
</dbReference>
<accession>A0ABP0U4A0</accession>
<dbReference type="InterPro" id="IPR023198">
    <property type="entry name" value="PGP-like_dom2"/>
</dbReference>
<dbReference type="SUPFAM" id="SSF56784">
    <property type="entry name" value="HAD-like"/>
    <property type="match status" value="1"/>
</dbReference>
<dbReference type="Gene3D" id="1.10.150.240">
    <property type="entry name" value="Putative phosphatase, domain 2"/>
    <property type="match status" value="1"/>
</dbReference>
<name>A0ABP0U4A0_9BRYO</name>
<reference evidence="2" key="1">
    <citation type="submission" date="2024-02" db="EMBL/GenBank/DDBJ databases">
        <authorList>
            <consortium name="ELIXIR-Norway"/>
            <consortium name="Elixir Norway"/>
        </authorList>
    </citation>
    <scope>NUCLEOTIDE SEQUENCE</scope>
</reference>
<dbReference type="Gene3D" id="3.40.50.1000">
    <property type="entry name" value="HAD superfamily/HAD-like"/>
    <property type="match status" value="1"/>
</dbReference>
<dbReference type="Pfam" id="PF00702">
    <property type="entry name" value="Hydrolase"/>
    <property type="match status" value="1"/>
</dbReference>
<dbReference type="Proteomes" id="UP001497512">
    <property type="component" value="Chromosome 18"/>
</dbReference>
<feature type="compositionally biased region" description="Acidic residues" evidence="1">
    <location>
        <begin position="395"/>
        <end position="405"/>
    </location>
</feature>
<gene>
    <name evidence="2" type="ORF">CSSPTR1EN2_LOCUS10857</name>
</gene>
<proteinExistence type="predicted"/>
<dbReference type="CDD" id="cd07505">
    <property type="entry name" value="HAD_BPGM-like"/>
    <property type="match status" value="1"/>
</dbReference>
<dbReference type="PANTHER" id="PTHR47108">
    <property type="entry name" value="5-AMINO-6-(5-PHOSPHO-D-RIBITYLAMINO)URACIL PHOSPHATASE, CHLOROPLASTIC"/>
    <property type="match status" value="1"/>
</dbReference>
<evidence type="ECO:0000313" key="2">
    <source>
        <dbReference type="EMBL" id="CAK9211627.1"/>
    </source>
</evidence>
<protein>
    <submittedName>
        <fullName evidence="2">Uncharacterized protein</fullName>
    </submittedName>
</protein>
<dbReference type="NCBIfam" id="TIGR01509">
    <property type="entry name" value="HAD-SF-IA-v3"/>
    <property type="match status" value="1"/>
</dbReference>
<keyword evidence="3" id="KW-1185">Reference proteome</keyword>
<feature type="region of interest" description="Disordered" evidence="1">
    <location>
        <begin position="386"/>
        <end position="415"/>
    </location>
</feature>
<dbReference type="InterPro" id="IPR023214">
    <property type="entry name" value="HAD_sf"/>
</dbReference>